<dbReference type="OrthoDB" id="1900877at2759"/>
<dbReference type="Pfam" id="PF03763">
    <property type="entry name" value="Remorin_C"/>
    <property type="match status" value="1"/>
</dbReference>
<dbReference type="Gramene" id="Tp57577_TGAC_v2_mRNA9898">
    <property type="protein sequence ID" value="Tp57577_TGAC_v2_mRNA9898"/>
    <property type="gene ID" value="Tp57577_TGAC_v2_gene9577"/>
</dbReference>
<dbReference type="AlphaFoldDB" id="A0A2K3PDC5"/>
<dbReference type="PANTHER" id="PTHR31471:SF49">
    <property type="entry name" value="REMORIN FAMILY PROTEIN"/>
    <property type="match status" value="1"/>
</dbReference>
<feature type="region of interest" description="Disordered" evidence="2">
    <location>
        <begin position="488"/>
        <end position="509"/>
    </location>
</feature>
<feature type="domain" description="Remorin C-terminal" evidence="3">
    <location>
        <begin position="422"/>
        <end position="524"/>
    </location>
</feature>
<feature type="compositionally biased region" description="Polar residues" evidence="2">
    <location>
        <begin position="310"/>
        <end position="323"/>
    </location>
</feature>
<dbReference type="EMBL" id="ASHM01005968">
    <property type="protein sequence ID" value="PNY13296.1"/>
    <property type="molecule type" value="Genomic_DNA"/>
</dbReference>
<dbReference type="PANTHER" id="PTHR31471">
    <property type="entry name" value="OS02G0116800 PROTEIN"/>
    <property type="match status" value="1"/>
</dbReference>
<feature type="region of interest" description="Disordered" evidence="2">
    <location>
        <begin position="306"/>
        <end position="371"/>
    </location>
</feature>
<sequence>MDYERILKPQTGMISPSKLRMKLLGPRKKDGSNSNSSRTSPSRLDDPEFVNSLLSSDIDNLDDEVTSPSLEVLSIKPSSDAVLDRRQNDQSSYEPKDTMPRENGDTGRVKMQHFHKVDTGSSSTIYPVRTTEDDNLDYDSQASSSSFEFDKGERPVNNHVSRSLLRPIPSKWNDAEKWIMNRQHIQPRKNSVHGQANRLPTSMARVVPESGNFDHKLLTSKVAETKRVDYCQPTSHMGFERFSFAPSDAHSVSGQANGKTPVLESFPQSKDLKEVDDVDLSCTTSIDDQTAIPGIRSVAMRDMGTEMTPVPSQEPSQTATPVGSATPIRSPISSMPSTPRRGGPAPTPLGYTTDEDRQFRNENSKKQLSEEEMKIKTRREIAALGMQLGKTSIAAWASKDDQGNTKSSVRDKDTQEQERIEFEKRAALWEEAEKSKHTARFKREEIKIQAWESQQKAKLEAEMRRTEAKVEQMRAQTHAKMVKKIAMARQRSEEKRAEAEARKNREAEKTAAQAEYIRQTGKLPYSNYIICCGWL</sequence>
<feature type="compositionally biased region" description="Basic and acidic residues" evidence="2">
    <location>
        <begin position="354"/>
        <end position="371"/>
    </location>
</feature>
<dbReference type="Proteomes" id="UP000236291">
    <property type="component" value="Unassembled WGS sequence"/>
</dbReference>
<reference evidence="4 5" key="1">
    <citation type="journal article" date="2014" name="Am. J. Bot.">
        <title>Genome assembly and annotation for red clover (Trifolium pratense; Fabaceae).</title>
        <authorList>
            <person name="Istvanek J."/>
            <person name="Jaros M."/>
            <person name="Krenek A."/>
            <person name="Repkova J."/>
        </authorList>
    </citation>
    <scope>NUCLEOTIDE SEQUENCE [LARGE SCALE GENOMIC DNA]</scope>
    <source>
        <strain evidence="5">cv. Tatra</strain>
        <tissue evidence="4">Young leaves</tissue>
    </source>
</reference>
<organism evidence="4 5">
    <name type="scientific">Trifolium pratense</name>
    <name type="common">Red clover</name>
    <dbReference type="NCBI Taxonomy" id="57577"/>
    <lineage>
        <taxon>Eukaryota</taxon>
        <taxon>Viridiplantae</taxon>
        <taxon>Streptophyta</taxon>
        <taxon>Embryophyta</taxon>
        <taxon>Tracheophyta</taxon>
        <taxon>Spermatophyta</taxon>
        <taxon>Magnoliopsida</taxon>
        <taxon>eudicotyledons</taxon>
        <taxon>Gunneridae</taxon>
        <taxon>Pentapetalae</taxon>
        <taxon>rosids</taxon>
        <taxon>fabids</taxon>
        <taxon>Fabales</taxon>
        <taxon>Fabaceae</taxon>
        <taxon>Papilionoideae</taxon>
        <taxon>50 kb inversion clade</taxon>
        <taxon>NPAAA clade</taxon>
        <taxon>Hologalegina</taxon>
        <taxon>IRL clade</taxon>
        <taxon>Trifolieae</taxon>
        <taxon>Trifolium</taxon>
    </lineage>
</organism>
<dbReference type="InterPro" id="IPR005516">
    <property type="entry name" value="Remorin_C"/>
</dbReference>
<comment type="caution">
    <text evidence="4">The sequence shown here is derived from an EMBL/GenBank/DDBJ whole genome shotgun (WGS) entry which is preliminary data.</text>
</comment>
<feature type="compositionally biased region" description="Basic and acidic residues" evidence="2">
    <location>
        <begin position="82"/>
        <end position="106"/>
    </location>
</feature>
<feature type="compositionally biased region" description="Polar residues" evidence="2">
    <location>
        <begin position="138"/>
        <end position="147"/>
    </location>
</feature>
<gene>
    <name evidence="4" type="ORF">L195_g009948</name>
</gene>
<reference evidence="4 5" key="2">
    <citation type="journal article" date="2017" name="Front. Plant Sci.">
        <title>Gene Classification and Mining of Molecular Markers Useful in Red Clover (Trifolium pratense) Breeding.</title>
        <authorList>
            <person name="Istvanek J."/>
            <person name="Dluhosova J."/>
            <person name="Dluhos P."/>
            <person name="Patkova L."/>
            <person name="Nedelnik J."/>
            <person name="Repkova J."/>
        </authorList>
    </citation>
    <scope>NUCLEOTIDE SEQUENCE [LARGE SCALE GENOMIC DNA]</scope>
    <source>
        <strain evidence="5">cv. Tatra</strain>
        <tissue evidence="4">Young leaves</tissue>
    </source>
</reference>
<protein>
    <submittedName>
        <fullName evidence="4">DNA binding protein</fullName>
    </submittedName>
</protein>
<name>A0A2K3PDC5_TRIPR</name>
<feature type="compositionally biased region" description="Low complexity" evidence="2">
    <location>
        <begin position="32"/>
        <end position="42"/>
    </location>
</feature>
<evidence type="ECO:0000313" key="4">
    <source>
        <dbReference type="EMBL" id="PNY13296.1"/>
    </source>
</evidence>
<accession>A0A2K3PDC5</accession>
<feature type="region of interest" description="Disordered" evidence="2">
    <location>
        <begin position="1"/>
        <end position="106"/>
    </location>
</feature>
<evidence type="ECO:0000259" key="3">
    <source>
        <dbReference type="Pfam" id="PF03763"/>
    </source>
</evidence>
<feature type="region of interest" description="Disordered" evidence="2">
    <location>
        <begin position="396"/>
        <end position="417"/>
    </location>
</feature>
<feature type="region of interest" description="Disordered" evidence="2">
    <location>
        <begin position="134"/>
        <end position="154"/>
    </location>
</feature>
<evidence type="ECO:0000313" key="5">
    <source>
        <dbReference type="Proteomes" id="UP000236291"/>
    </source>
</evidence>
<evidence type="ECO:0000256" key="1">
    <source>
        <dbReference type="ARBA" id="ARBA00005711"/>
    </source>
</evidence>
<proteinExistence type="inferred from homology"/>
<feature type="compositionally biased region" description="Basic and acidic residues" evidence="2">
    <location>
        <begin position="398"/>
        <end position="417"/>
    </location>
</feature>
<dbReference type="STRING" id="57577.A0A2K3PDC5"/>
<evidence type="ECO:0000256" key="2">
    <source>
        <dbReference type="SAM" id="MobiDB-lite"/>
    </source>
</evidence>
<comment type="similarity">
    <text evidence="1">Belongs to the remorin family.</text>
</comment>
<feature type="compositionally biased region" description="Basic and acidic residues" evidence="2">
    <location>
        <begin position="490"/>
        <end position="509"/>
    </location>
</feature>